<dbReference type="AlphaFoldDB" id="A0A7S3ICA8"/>
<sequence>MKEGMDTPESSSNTTKLTSSIFPSNMNESEKLSLQIKTLEQKLIERTSDVLKNTDMLKQFHSFKQDTVFRSNEQLGKKRSLRSARVKEVTEEDEQQLEFE</sequence>
<accession>A0A7S3ICA8</accession>
<gene>
    <name evidence="2" type="ORF">SINC0208_LOCUS344</name>
</gene>
<feature type="region of interest" description="Disordered" evidence="1">
    <location>
        <begin position="74"/>
        <end position="100"/>
    </location>
</feature>
<evidence type="ECO:0000256" key="1">
    <source>
        <dbReference type="SAM" id="MobiDB-lite"/>
    </source>
</evidence>
<name>A0A7S3ICA8_9SPIT</name>
<dbReference type="EMBL" id="HBIH01000889">
    <property type="protein sequence ID" value="CAE0319766.1"/>
    <property type="molecule type" value="Transcribed_RNA"/>
</dbReference>
<reference evidence="2" key="1">
    <citation type="submission" date="2021-01" db="EMBL/GenBank/DDBJ databases">
        <authorList>
            <person name="Corre E."/>
            <person name="Pelletier E."/>
            <person name="Niang G."/>
            <person name="Scheremetjew M."/>
            <person name="Finn R."/>
            <person name="Kale V."/>
            <person name="Holt S."/>
            <person name="Cochrane G."/>
            <person name="Meng A."/>
            <person name="Brown T."/>
            <person name="Cohen L."/>
        </authorList>
    </citation>
    <scope>NUCLEOTIDE SEQUENCE</scope>
    <source>
        <strain evidence="2">S3</strain>
    </source>
</reference>
<feature type="region of interest" description="Disordered" evidence="1">
    <location>
        <begin position="1"/>
        <end position="24"/>
    </location>
</feature>
<feature type="compositionally biased region" description="Acidic residues" evidence="1">
    <location>
        <begin position="90"/>
        <end position="100"/>
    </location>
</feature>
<evidence type="ECO:0000313" key="2">
    <source>
        <dbReference type="EMBL" id="CAE0319766.1"/>
    </source>
</evidence>
<feature type="compositionally biased region" description="Polar residues" evidence="1">
    <location>
        <begin position="8"/>
        <end position="24"/>
    </location>
</feature>
<organism evidence="2">
    <name type="scientific">Strombidium inclinatum</name>
    <dbReference type="NCBI Taxonomy" id="197538"/>
    <lineage>
        <taxon>Eukaryota</taxon>
        <taxon>Sar</taxon>
        <taxon>Alveolata</taxon>
        <taxon>Ciliophora</taxon>
        <taxon>Intramacronucleata</taxon>
        <taxon>Spirotrichea</taxon>
        <taxon>Oligotrichia</taxon>
        <taxon>Strombidiidae</taxon>
        <taxon>Strombidium</taxon>
    </lineage>
</organism>
<proteinExistence type="predicted"/>
<protein>
    <submittedName>
        <fullName evidence="2">Uncharacterized protein</fullName>
    </submittedName>
</protein>